<gene>
    <name evidence="2" type="ORF">Cvel_20441</name>
</gene>
<dbReference type="AlphaFoldDB" id="A0A0G4G629"/>
<dbReference type="VEuPathDB" id="CryptoDB:Cvel_20441"/>
<protein>
    <submittedName>
        <fullName evidence="2">Uncharacterized protein</fullName>
    </submittedName>
</protein>
<name>A0A0G4G629_9ALVE</name>
<proteinExistence type="predicted"/>
<feature type="region of interest" description="Disordered" evidence="1">
    <location>
        <begin position="70"/>
        <end position="143"/>
    </location>
</feature>
<organism evidence="2">
    <name type="scientific">Chromera velia CCMP2878</name>
    <dbReference type="NCBI Taxonomy" id="1169474"/>
    <lineage>
        <taxon>Eukaryota</taxon>
        <taxon>Sar</taxon>
        <taxon>Alveolata</taxon>
        <taxon>Colpodellida</taxon>
        <taxon>Chromeraceae</taxon>
        <taxon>Chromera</taxon>
    </lineage>
</organism>
<evidence type="ECO:0000256" key="1">
    <source>
        <dbReference type="SAM" id="MobiDB-lite"/>
    </source>
</evidence>
<feature type="region of interest" description="Disordered" evidence="1">
    <location>
        <begin position="1"/>
        <end position="22"/>
    </location>
</feature>
<sequence>GGEDSKEVKGEACGPKGERDFQKEITARQNEDSEVARNVKDEIFKGLQDLMNAPNGKIFYMIAATVRSTLQAHAEAKAEEEEEKETEAEEEEEEEEEEEKEKEEEEEEEEEEDEEEGEEEQEEEEEEEDDDNDTATGGGERRA</sequence>
<reference evidence="2" key="1">
    <citation type="submission" date="2014-11" db="EMBL/GenBank/DDBJ databases">
        <authorList>
            <person name="Otto D Thomas"/>
            <person name="Naeem Raeece"/>
        </authorList>
    </citation>
    <scope>NUCLEOTIDE SEQUENCE</scope>
</reference>
<accession>A0A0G4G629</accession>
<evidence type="ECO:0000313" key="2">
    <source>
        <dbReference type="EMBL" id="CEM23969.1"/>
    </source>
</evidence>
<dbReference type="EMBL" id="CDMZ01000918">
    <property type="protein sequence ID" value="CEM23969.1"/>
    <property type="molecule type" value="Genomic_DNA"/>
</dbReference>
<feature type="compositionally biased region" description="Acidic residues" evidence="1">
    <location>
        <begin position="78"/>
        <end position="133"/>
    </location>
</feature>
<feature type="non-terminal residue" evidence="2">
    <location>
        <position position="1"/>
    </location>
</feature>